<evidence type="ECO:0000313" key="4">
    <source>
        <dbReference type="Proteomes" id="UP000178606"/>
    </source>
</evidence>
<organism evidence="3 4">
    <name type="scientific">Handelsmanbacteria sp. (strain RIFCSPLOWO2_12_FULL_64_10)</name>
    <dbReference type="NCBI Taxonomy" id="1817868"/>
    <lineage>
        <taxon>Bacteria</taxon>
        <taxon>Candidatus Handelsmaniibacteriota</taxon>
    </lineage>
</organism>
<dbReference type="Pfam" id="PF07221">
    <property type="entry name" value="GlcNAc_2-epim"/>
    <property type="match status" value="1"/>
</dbReference>
<dbReference type="GO" id="GO:0005975">
    <property type="term" value="P:carbohydrate metabolic process"/>
    <property type="evidence" value="ECO:0007669"/>
    <property type="project" value="InterPro"/>
</dbReference>
<dbReference type="PANTHER" id="PTHR15108">
    <property type="entry name" value="N-ACYLGLUCOSAMINE-2-EPIMERASE"/>
    <property type="match status" value="1"/>
</dbReference>
<dbReference type="Proteomes" id="UP000178606">
    <property type="component" value="Unassembled WGS sequence"/>
</dbReference>
<comment type="caution">
    <text evidence="3">The sequence shown here is derived from an EMBL/GenBank/DDBJ whole genome shotgun (WGS) entry which is preliminary data.</text>
</comment>
<evidence type="ECO:0000256" key="1">
    <source>
        <dbReference type="ARBA" id="ARBA00008558"/>
    </source>
</evidence>
<dbReference type="InterPro" id="IPR008928">
    <property type="entry name" value="6-hairpin_glycosidase_sf"/>
</dbReference>
<keyword evidence="2" id="KW-0413">Isomerase</keyword>
<dbReference type="GO" id="GO:0016853">
    <property type="term" value="F:isomerase activity"/>
    <property type="evidence" value="ECO:0007669"/>
    <property type="project" value="UniProtKB-KW"/>
</dbReference>
<proteinExistence type="inferred from homology"/>
<sequence length="248" mass="29338">MEIFDDPRRDIPQTYIPRSCPGMRTQGFEMVTLRVGTQVLGQVRDPKLERRVARAVDAVMTRYWNPEYRLNNEALTHDYERPEDENEDFIYLGHAIETLWMVMAEAVRVKDRGLFDLAAERMGRHIEVAWDDVYGGLFRAMRVHGAYTFDKVLWLQEEALIGLLMLMEHTDLEWPAQWFDRIFHYVQEKFCLRKHGYPLWIEAGDRKVTFRPHSARKENYHHPRYLLLNLLAVERMIERGGAASALWG</sequence>
<evidence type="ECO:0000313" key="3">
    <source>
        <dbReference type="EMBL" id="OGG45748.1"/>
    </source>
</evidence>
<evidence type="ECO:0000256" key="2">
    <source>
        <dbReference type="ARBA" id="ARBA00023235"/>
    </source>
</evidence>
<evidence type="ECO:0008006" key="5">
    <source>
        <dbReference type="Google" id="ProtNLM"/>
    </source>
</evidence>
<dbReference type="SUPFAM" id="SSF48208">
    <property type="entry name" value="Six-hairpin glycosidases"/>
    <property type="match status" value="1"/>
</dbReference>
<accession>A0A1F6C9C1</accession>
<reference evidence="3 4" key="1">
    <citation type="journal article" date="2016" name="Nat. Commun.">
        <title>Thousands of microbial genomes shed light on interconnected biogeochemical processes in an aquifer system.</title>
        <authorList>
            <person name="Anantharaman K."/>
            <person name="Brown C.T."/>
            <person name="Hug L.A."/>
            <person name="Sharon I."/>
            <person name="Castelle C.J."/>
            <person name="Probst A.J."/>
            <person name="Thomas B.C."/>
            <person name="Singh A."/>
            <person name="Wilkins M.J."/>
            <person name="Karaoz U."/>
            <person name="Brodie E.L."/>
            <person name="Williams K.H."/>
            <person name="Hubbard S.S."/>
            <person name="Banfield J.F."/>
        </authorList>
    </citation>
    <scope>NUCLEOTIDE SEQUENCE [LARGE SCALE GENOMIC DNA]</scope>
    <source>
        <strain evidence="4">RIFCSPLOWO2_12_FULL_64_10</strain>
    </source>
</reference>
<protein>
    <recommendedName>
        <fullName evidence="5">N-acylglucosamine 2-epimerase</fullName>
    </recommendedName>
</protein>
<gene>
    <name evidence="3" type="ORF">A3F84_12145</name>
</gene>
<name>A0A1F6C9C1_HANXR</name>
<dbReference type="AlphaFoldDB" id="A0A1F6C9C1"/>
<comment type="similarity">
    <text evidence="1">Belongs to the N-acylglucosamine 2-epimerase family.</text>
</comment>
<dbReference type="InterPro" id="IPR010819">
    <property type="entry name" value="AGE/CE"/>
</dbReference>
<dbReference type="Gene3D" id="1.50.10.10">
    <property type="match status" value="1"/>
</dbReference>
<dbReference type="EMBL" id="MFKF01000366">
    <property type="protein sequence ID" value="OGG45748.1"/>
    <property type="molecule type" value="Genomic_DNA"/>
</dbReference>
<dbReference type="InterPro" id="IPR012341">
    <property type="entry name" value="6hp_glycosidase-like_sf"/>
</dbReference>